<comment type="similarity">
    <text evidence="1 7">Belongs to the glycosyl hydrolase 26 family.</text>
</comment>
<gene>
    <name evidence="9" type="ORF">FOF46_11570</name>
</gene>
<evidence type="ECO:0000256" key="7">
    <source>
        <dbReference type="PROSITE-ProRule" id="PRU01100"/>
    </source>
</evidence>
<comment type="caution">
    <text evidence="9">The sequence shown here is derived from an EMBL/GenBank/DDBJ whole genome shotgun (WGS) entry which is preliminary data.</text>
</comment>
<dbReference type="GO" id="GO:0006080">
    <property type="term" value="P:substituted mannan metabolic process"/>
    <property type="evidence" value="ECO:0007669"/>
    <property type="project" value="InterPro"/>
</dbReference>
<reference evidence="9 10" key="1">
    <citation type="submission" date="2019-07" db="EMBL/GenBank/DDBJ databases">
        <title>The draft genome sequence of Aquimarina algiphila M91.</title>
        <authorList>
            <person name="Meng X."/>
        </authorList>
    </citation>
    <scope>NUCLEOTIDE SEQUENCE [LARGE SCALE GENOMIC DNA]</scope>
    <source>
        <strain evidence="9 10">M91</strain>
    </source>
</reference>
<dbReference type="PANTHER" id="PTHR40079:SF4">
    <property type="entry name" value="GH26 DOMAIN-CONTAINING PROTEIN-RELATED"/>
    <property type="match status" value="1"/>
</dbReference>
<evidence type="ECO:0000256" key="1">
    <source>
        <dbReference type="ARBA" id="ARBA00007754"/>
    </source>
</evidence>
<dbReference type="PIRSF" id="PIRSF018168">
    <property type="entry name" value="Mannan-1_4-beta-mannosidase"/>
    <property type="match status" value="1"/>
</dbReference>
<sequence length="398" mass="46395">MNLMMLKKILTLCLSSNGFLVNVDFSLLRNNLVFIFIYSLFLMSCKPTSDLMKKEAFLVDIKAKQQTKYLYHRIKEISKLGYAFGHQDATAYGIGWKNDGTMYKSDVQEVSGQYPAVYGFDIGHIELDHEHNLDTVNFKLMKKLIKKAHKSGGIVTISWHPDNPLSNKSSWDTTSTVKQILRGGILHDKYKNWLKRVANFMNGLKKFIGPQVPIVFRPFHEMNGDWFWWGAASCTEEEYKRLWRETVYILKDEYKVHNLLYLYSPNTLNTESEFLKYYPGDEYVDMLGVDIYQYGTEAEYMNTLKRDIAVLKKVGAEKDKPFALSETGFSMLKGVPQWWTKVLDKSVSDSGIAWALFWRNAWMNHFYVPYKGQETSKDFLNFKNLPHVLFLDEIQKIK</sequence>
<evidence type="ECO:0000256" key="3">
    <source>
        <dbReference type="ARBA" id="ARBA00023295"/>
    </source>
</evidence>
<dbReference type="InterPro" id="IPR017853">
    <property type="entry name" value="GH"/>
</dbReference>
<feature type="binding site" evidence="5">
    <location>
        <position position="226"/>
    </location>
    <ligand>
        <name>substrate</name>
    </ligand>
</feature>
<keyword evidence="10" id="KW-1185">Reference proteome</keyword>
<dbReference type="EMBL" id="VLNR01000021">
    <property type="protein sequence ID" value="TSE08589.1"/>
    <property type="molecule type" value="Genomic_DNA"/>
</dbReference>
<evidence type="ECO:0000313" key="9">
    <source>
        <dbReference type="EMBL" id="TSE08589.1"/>
    </source>
</evidence>
<dbReference type="PROSITE" id="PS51764">
    <property type="entry name" value="GH26"/>
    <property type="match status" value="1"/>
</dbReference>
<dbReference type="InterPro" id="IPR016714">
    <property type="entry name" value="MANB/E"/>
</dbReference>
<protein>
    <submittedName>
        <fullName evidence="9">Beta-mannosidase</fullName>
    </submittedName>
</protein>
<feature type="active site" description="Proton donor" evidence="4 7">
    <location>
        <position position="221"/>
    </location>
</feature>
<name>A0A554VKM7_9FLAO</name>
<dbReference type="OrthoDB" id="9816550at2"/>
<dbReference type="Gene3D" id="3.20.20.80">
    <property type="entry name" value="Glycosidases"/>
    <property type="match status" value="1"/>
</dbReference>
<dbReference type="AlphaFoldDB" id="A0A554VKM7"/>
<dbReference type="PRINTS" id="PR00739">
    <property type="entry name" value="GLHYDRLASE26"/>
</dbReference>
<feature type="binding site" evidence="5">
    <location>
        <position position="292"/>
    </location>
    <ligand>
        <name>substrate</name>
    </ligand>
</feature>
<proteinExistence type="inferred from homology"/>
<evidence type="ECO:0000256" key="5">
    <source>
        <dbReference type="PIRSR" id="PIRSR018168-2"/>
    </source>
</evidence>
<keyword evidence="3 7" id="KW-0326">Glycosidase</keyword>
<feature type="site" description="Plays an important role in maintaining the position of the catalytic nucleophile" evidence="6">
    <location>
        <position position="220"/>
    </location>
</feature>
<dbReference type="Pfam" id="PF02156">
    <property type="entry name" value="Glyco_hydro_26"/>
    <property type="match status" value="1"/>
</dbReference>
<feature type="domain" description="GH26" evidence="8">
    <location>
        <begin position="65"/>
        <end position="392"/>
    </location>
</feature>
<evidence type="ECO:0000259" key="8">
    <source>
        <dbReference type="PROSITE" id="PS51764"/>
    </source>
</evidence>
<evidence type="ECO:0000256" key="2">
    <source>
        <dbReference type="ARBA" id="ARBA00022801"/>
    </source>
</evidence>
<dbReference type="InterPro" id="IPR022790">
    <property type="entry name" value="GH26_dom"/>
</dbReference>
<feature type="active site" description="Nucleophile" evidence="4 7">
    <location>
        <position position="326"/>
    </location>
</feature>
<dbReference type="SUPFAM" id="SSF51445">
    <property type="entry name" value="(Trans)glycosidases"/>
    <property type="match status" value="1"/>
</dbReference>
<evidence type="ECO:0000313" key="10">
    <source>
        <dbReference type="Proteomes" id="UP000318833"/>
    </source>
</evidence>
<dbReference type="InterPro" id="IPR000805">
    <property type="entry name" value="Glyco_hydro_26"/>
</dbReference>
<keyword evidence="2 7" id="KW-0378">Hydrolase</keyword>
<dbReference type="PANTHER" id="PTHR40079">
    <property type="entry name" value="MANNAN ENDO-1,4-BETA-MANNOSIDASE E-RELATED"/>
    <property type="match status" value="1"/>
</dbReference>
<dbReference type="Proteomes" id="UP000318833">
    <property type="component" value="Unassembled WGS sequence"/>
</dbReference>
<organism evidence="9 10">
    <name type="scientific">Aquimarina algiphila</name>
    <dbReference type="NCBI Taxonomy" id="2047982"/>
    <lineage>
        <taxon>Bacteria</taxon>
        <taxon>Pseudomonadati</taxon>
        <taxon>Bacteroidota</taxon>
        <taxon>Flavobacteriia</taxon>
        <taxon>Flavobacteriales</taxon>
        <taxon>Flavobacteriaceae</taxon>
        <taxon>Aquimarina</taxon>
    </lineage>
</organism>
<evidence type="ECO:0000256" key="6">
    <source>
        <dbReference type="PIRSR" id="PIRSR018168-3"/>
    </source>
</evidence>
<accession>A0A554VKM7</accession>
<evidence type="ECO:0000256" key="4">
    <source>
        <dbReference type="PIRSR" id="PIRSR018168-1"/>
    </source>
</evidence>
<dbReference type="GO" id="GO:0016985">
    <property type="term" value="F:mannan endo-1,4-beta-mannosidase activity"/>
    <property type="evidence" value="ECO:0007669"/>
    <property type="project" value="InterPro"/>
</dbReference>
<feature type="binding site" evidence="5">
    <location>
        <position position="160"/>
    </location>
    <ligand>
        <name>substrate</name>
    </ligand>
</feature>